<dbReference type="PANTHER" id="PTHR37984:SF5">
    <property type="entry name" value="PROTEIN NYNRIN-LIKE"/>
    <property type="match status" value="1"/>
</dbReference>
<dbReference type="Pfam" id="PF24626">
    <property type="entry name" value="SH3_Tf2-1"/>
    <property type="match status" value="1"/>
</dbReference>
<dbReference type="SUPFAM" id="SSF53098">
    <property type="entry name" value="Ribonuclease H-like"/>
    <property type="match status" value="1"/>
</dbReference>
<sequence length="169" mass="19751">MDTILKRSTAFHPQIDGQTKVVNQTMIHLLRGYNSKHPKTWDESLPYLQFAFNRAIQGSTLKSPFEQRYKARHNKHHVPCNFKEGDLVWLHLEKERLIGEGKKLKSIHYGRFKILKQIGDNAFQLELPPYMPMYSVINAENLKLFEPSLLDDDLDEDTFLPSVDDLKIE</sequence>
<dbReference type="Gene3D" id="3.30.420.10">
    <property type="entry name" value="Ribonuclease H-like superfamily/Ribonuclease H"/>
    <property type="match status" value="1"/>
</dbReference>
<protein>
    <recommendedName>
        <fullName evidence="1">Tf2-1-like SH3-like domain-containing protein</fullName>
    </recommendedName>
</protein>
<dbReference type="Proteomes" id="UP001054821">
    <property type="component" value="Chromosome 4"/>
</dbReference>
<evidence type="ECO:0000313" key="2">
    <source>
        <dbReference type="EMBL" id="KAI5334257.1"/>
    </source>
</evidence>
<evidence type="ECO:0000259" key="1">
    <source>
        <dbReference type="Pfam" id="PF24626"/>
    </source>
</evidence>
<gene>
    <name evidence="2" type="ORF">L3X38_024390</name>
</gene>
<feature type="domain" description="Tf2-1-like SH3-like" evidence="1">
    <location>
        <begin position="85"/>
        <end position="144"/>
    </location>
</feature>
<proteinExistence type="predicted"/>
<dbReference type="AlphaFoldDB" id="A0AAD4W1N5"/>
<reference evidence="2 3" key="1">
    <citation type="journal article" date="2022" name="G3 (Bethesda)">
        <title>Whole-genome sequence and methylome profiling of the almond [Prunus dulcis (Mill.) D.A. Webb] cultivar 'Nonpareil'.</title>
        <authorList>
            <person name="D'Amico-Willman K.M."/>
            <person name="Ouma W.Z."/>
            <person name="Meulia T."/>
            <person name="Sideli G.M."/>
            <person name="Gradziel T.M."/>
            <person name="Fresnedo-Ramirez J."/>
        </authorList>
    </citation>
    <scope>NUCLEOTIDE SEQUENCE [LARGE SCALE GENOMIC DNA]</scope>
    <source>
        <strain evidence="2">Clone GOH B32 T37-40</strain>
    </source>
</reference>
<dbReference type="InterPro" id="IPR012337">
    <property type="entry name" value="RNaseH-like_sf"/>
</dbReference>
<accession>A0AAD4W1N5</accession>
<keyword evidence="3" id="KW-1185">Reference proteome</keyword>
<dbReference type="PANTHER" id="PTHR37984">
    <property type="entry name" value="PROTEIN CBG26694"/>
    <property type="match status" value="1"/>
</dbReference>
<evidence type="ECO:0000313" key="3">
    <source>
        <dbReference type="Proteomes" id="UP001054821"/>
    </source>
</evidence>
<comment type="caution">
    <text evidence="2">The sequence shown here is derived from an EMBL/GenBank/DDBJ whole genome shotgun (WGS) entry which is preliminary data.</text>
</comment>
<dbReference type="InterPro" id="IPR056924">
    <property type="entry name" value="SH3_Tf2-1"/>
</dbReference>
<name>A0AAD4W1N5_PRUDU</name>
<organism evidence="2 3">
    <name type="scientific">Prunus dulcis</name>
    <name type="common">Almond</name>
    <name type="synonym">Amygdalus dulcis</name>
    <dbReference type="NCBI Taxonomy" id="3755"/>
    <lineage>
        <taxon>Eukaryota</taxon>
        <taxon>Viridiplantae</taxon>
        <taxon>Streptophyta</taxon>
        <taxon>Embryophyta</taxon>
        <taxon>Tracheophyta</taxon>
        <taxon>Spermatophyta</taxon>
        <taxon>Magnoliopsida</taxon>
        <taxon>eudicotyledons</taxon>
        <taxon>Gunneridae</taxon>
        <taxon>Pentapetalae</taxon>
        <taxon>rosids</taxon>
        <taxon>fabids</taxon>
        <taxon>Rosales</taxon>
        <taxon>Rosaceae</taxon>
        <taxon>Amygdaloideae</taxon>
        <taxon>Amygdaleae</taxon>
        <taxon>Prunus</taxon>
    </lineage>
</organism>
<dbReference type="InterPro" id="IPR050951">
    <property type="entry name" value="Retrovirus_Pol_polyprotein"/>
</dbReference>
<dbReference type="InterPro" id="IPR036397">
    <property type="entry name" value="RNaseH_sf"/>
</dbReference>
<dbReference type="EMBL" id="JAJFAZ020000004">
    <property type="protein sequence ID" value="KAI5334257.1"/>
    <property type="molecule type" value="Genomic_DNA"/>
</dbReference>
<dbReference type="GO" id="GO:0003676">
    <property type="term" value="F:nucleic acid binding"/>
    <property type="evidence" value="ECO:0007669"/>
    <property type="project" value="InterPro"/>
</dbReference>